<evidence type="ECO:0000259" key="2">
    <source>
        <dbReference type="Pfam" id="PF01261"/>
    </source>
</evidence>
<evidence type="ECO:0000313" key="3">
    <source>
        <dbReference type="EMBL" id="ARI78754.1"/>
    </source>
</evidence>
<dbReference type="PANTHER" id="PTHR21445:SF0">
    <property type="entry name" value="APURINIC-APYRIMIDINIC ENDONUCLEASE"/>
    <property type="match status" value="1"/>
</dbReference>
<dbReference type="GO" id="GO:0003906">
    <property type="term" value="F:DNA-(apurinic or apyrimidinic site) endonuclease activity"/>
    <property type="evidence" value="ECO:0007669"/>
    <property type="project" value="TreeGrafter"/>
</dbReference>
<dbReference type="Pfam" id="PF01261">
    <property type="entry name" value="AP_endonuc_2"/>
    <property type="match status" value="1"/>
</dbReference>
<dbReference type="GO" id="GO:0008270">
    <property type="term" value="F:zinc ion binding"/>
    <property type="evidence" value="ECO:0007669"/>
    <property type="project" value="InterPro"/>
</dbReference>
<dbReference type="GO" id="GO:0006284">
    <property type="term" value="P:base-excision repair"/>
    <property type="evidence" value="ECO:0007669"/>
    <property type="project" value="TreeGrafter"/>
</dbReference>
<feature type="domain" description="Xylose isomerase-like TIM barrel" evidence="2">
    <location>
        <begin position="18"/>
        <end position="271"/>
    </location>
</feature>
<keyword evidence="4" id="KW-1185">Reference proteome</keyword>
<dbReference type="GO" id="GO:0008081">
    <property type="term" value="F:phosphoric diester hydrolase activity"/>
    <property type="evidence" value="ECO:0007669"/>
    <property type="project" value="TreeGrafter"/>
</dbReference>
<organism evidence="3 4">
    <name type="scientific">Halobacillus mangrovi</name>
    <dbReference type="NCBI Taxonomy" id="402384"/>
    <lineage>
        <taxon>Bacteria</taxon>
        <taxon>Bacillati</taxon>
        <taxon>Bacillota</taxon>
        <taxon>Bacilli</taxon>
        <taxon>Bacillales</taxon>
        <taxon>Bacillaceae</taxon>
        <taxon>Halobacillus</taxon>
    </lineage>
</organism>
<sequence>MIFGSHVSIKDGYLGAAKQAASLNAGAFQYFPKNPRSLSVKSFDKEDANMCKEYCTEKGIVSVAHTPYPTTLTPADDKKKEQVIDSLLSDLEIAEACGSLGVVVHFGKNIFRDDPLASYRLMLEILNYVLSQWEGNCKILLENMAGKPGTMGTTLEELVQLRKLCDYPEKIGYCLDTCHAFASGLWNGDNWKQLLHKGVELGYFEHLVVFHLNNSKYDTGSGKDRHANIFNAGYIKEEQFSQVMESSLIENIPFILETPKEKVSHEKEIQQLQKRWG</sequence>
<evidence type="ECO:0000313" key="4">
    <source>
        <dbReference type="Proteomes" id="UP000192527"/>
    </source>
</evidence>
<dbReference type="STRING" id="402384.HM131_18745"/>
<accession>A0A1W5ZZS2</accession>
<dbReference type="SUPFAM" id="SSF51658">
    <property type="entry name" value="Xylose isomerase-like"/>
    <property type="match status" value="1"/>
</dbReference>
<dbReference type="RefSeq" id="WP_085031213.1">
    <property type="nucleotide sequence ID" value="NZ_CP020772.1"/>
</dbReference>
<keyword evidence="3" id="KW-0255">Endonuclease</keyword>
<dbReference type="EMBL" id="CP020772">
    <property type="protein sequence ID" value="ARI78754.1"/>
    <property type="molecule type" value="Genomic_DNA"/>
</dbReference>
<dbReference type="KEGG" id="hmn:HM131_18745"/>
<dbReference type="InterPro" id="IPR001719">
    <property type="entry name" value="AP_endonuc_2"/>
</dbReference>
<keyword evidence="3" id="KW-0378">Hydrolase</keyword>
<gene>
    <name evidence="3" type="ORF">HM131_18745</name>
</gene>
<evidence type="ECO:0000256" key="1">
    <source>
        <dbReference type="ARBA" id="ARBA00022722"/>
    </source>
</evidence>
<dbReference type="GO" id="GO:0003677">
    <property type="term" value="F:DNA binding"/>
    <property type="evidence" value="ECO:0007669"/>
    <property type="project" value="InterPro"/>
</dbReference>
<dbReference type="SMART" id="SM00518">
    <property type="entry name" value="AP2Ec"/>
    <property type="match status" value="1"/>
</dbReference>
<dbReference type="AlphaFoldDB" id="A0A1W5ZZS2"/>
<proteinExistence type="predicted"/>
<name>A0A1W5ZZS2_9BACI</name>
<dbReference type="Proteomes" id="UP000192527">
    <property type="component" value="Chromosome"/>
</dbReference>
<dbReference type="NCBIfam" id="TIGR00587">
    <property type="entry name" value="nfo"/>
    <property type="match status" value="1"/>
</dbReference>
<protein>
    <submittedName>
        <fullName evidence="3">Endonuclease IV</fullName>
    </submittedName>
</protein>
<dbReference type="PANTHER" id="PTHR21445">
    <property type="entry name" value="ENDONUCLEASE IV ENDODEOXYRIBONUCLEASE IV"/>
    <property type="match status" value="1"/>
</dbReference>
<dbReference type="CDD" id="cd00019">
    <property type="entry name" value="AP2Ec"/>
    <property type="match status" value="1"/>
</dbReference>
<keyword evidence="1" id="KW-0540">Nuclease</keyword>
<dbReference type="Gene3D" id="3.20.20.150">
    <property type="entry name" value="Divalent-metal-dependent TIM barrel enzymes"/>
    <property type="match status" value="1"/>
</dbReference>
<dbReference type="InterPro" id="IPR036237">
    <property type="entry name" value="Xyl_isomerase-like_sf"/>
</dbReference>
<dbReference type="OrthoDB" id="9805666at2"/>
<dbReference type="PROSITE" id="PS51432">
    <property type="entry name" value="AP_NUCLEASE_F2_4"/>
    <property type="match status" value="1"/>
</dbReference>
<reference evidence="3 4" key="1">
    <citation type="submission" date="2017-04" db="EMBL/GenBank/DDBJ databases">
        <title>The whole genome sequencing and assembly of Halobacillus mangrovi strain.</title>
        <authorList>
            <person name="Lee S.-J."/>
            <person name="Park M.-K."/>
            <person name="Kim J.-Y."/>
            <person name="Lee Y.-J."/>
            <person name="Yi H."/>
            <person name="Bahn Y.-S."/>
            <person name="Kim J.F."/>
            <person name="Lee D.-W."/>
        </authorList>
    </citation>
    <scope>NUCLEOTIDE SEQUENCE [LARGE SCALE GENOMIC DNA]</scope>
    <source>
        <strain evidence="3 4">KTB 131</strain>
    </source>
</reference>
<dbReference type="InterPro" id="IPR013022">
    <property type="entry name" value="Xyl_isomerase-like_TIM-brl"/>
</dbReference>